<evidence type="ECO:0008006" key="5">
    <source>
        <dbReference type="Google" id="ProtNLM"/>
    </source>
</evidence>
<dbReference type="InterPro" id="IPR023346">
    <property type="entry name" value="Lysozyme-like_dom_sf"/>
</dbReference>
<accession>C7R7C5</accession>
<dbReference type="PANTHER" id="PTHR37406">
    <property type="entry name" value="T4-TYPE LYSOZYME 1-RELATED"/>
    <property type="match status" value="1"/>
</dbReference>
<dbReference type="SUPFAM" id="SSF53955">
    <property type="entry name" value="Lysozyme-like"/>
    <property type="match status" value="1"/>
</dbReference>
<dbReference type="Proteomes" id="UP000001231">
    <property type="component" value="Chromosome"/>
</dbReference>
<keyword evidence="1" id="KW-0929">Antimicrobial</keyword>
<dbReference type="OrthoDB" id="1523598at2"/>
<dbReference type="eggNOG" id="COG3772">
    <property type="taxonomic scope" value="Bacteria"/>
</dbReference>
<dbReference type="InParanoid" id="C7R7C5"/>
<dbReference type="RefSeq" id="WP_012800189.1">
    <property type="nucleotide sequence ID" value="NC_013166.1"/>
</dbReference>
<keyword evidence="2" id="KW-0081">Bacteriolytic enzyme</keyword>
<organism evidence="3 4">
    <name type="scientific">Kangiella koreensis (strain DSM 16069 / JCM 12317 / KCTC 12182 / SW-125)</name>
    <dbReference type="NCBI Taxonomy" id="523791"/>
    <lineage>
        <taxon>Bacteria</taxon>
        <taxon>Pseudomonadati</taxon>
        <taxon>Pseudomonadota</taxon>
        <taxon>Gammaproteobacteria</taxon>
        <taxon>Kangiellales</taxon>
        <taxon>Kangiellaceae</taxon>
        <taxon>Kangiella</taxon>
    </lineage>
</organism>
<reference evidence="3 4" key="1">
    <citation type="journal article" date="2009" name="Stand. Genomic Sci.">
        <title>Complete genome sequence of Kangiella koreensis type strain (SW-125).</title>
        <authorList>
            <person name="Han C."/>
            <person name="Sikorski J."/>
            <person name="Lapidus A."/>
            <person name="Nolan M."/>
            <person name="Glavina Del Rio T."/>
            <person name="Tice H."/>
            <person name="Cheng J.F."/>
            <person name="Lucas S."/>
            <person name="Chen F."/>
            <person name="Copeland A."/>
            <person name="Ivanova N."/>
            <person name="Mavromatis K."/>
            <person name="Ovchinnikova G."/>
            <person name="Pati A."/>
            <person name="Bruce D."/>
            <person name="Goodwin L."/>
            <person name="Pitluck S."/>
            <person name="Chen A."/>
            <person name="Palaniappan K."/>
            <person name="Land M."/>
            <person name="Hauser L."/>
            <person name="Chang Y.J."/>
            <person name="Jeffries C.D."/>
            <person name="Chain P."/>
            <person name="Saunders E."/>
            <person name="Brettin T."/>
            <person name="Goker M."/>
            <person name="Tindall B.J."/>
            <person name="Bristow J."/>
            <person name="Eisen J.A."/>
            <person name="Markowitz V."/>
            <person name="Hugenholtz P."/>
            <person name="Kyrpides N.C."/>
            <person name="Klenk H.P."/>
            <person name="Detter J.C."/>
        </authorList>
    </citation>
    <scope>NUCLEOTIDE SEQUENCE [LARGE SCALE GENOMIC DNA]</scope>
    <source>
        <strain evidence="4">DSM 16069 / KCTC 12182 / SW-125</strain>
    </source>
</reference>
<dbReference type="GO" id="GO:0042742">
    <property type="term" value="P:defense response to bacterium"/>
    <property type="evidence" value="ECO:0007669"/>
    <property type="project" value="UniProtKB-KW"/>
</dbReference>
<dbReference type="KEGG" id="kko:Kkor_0253"/>
<dbReference type="Gene3D" id="1.10.530.40">
    <property type="match status" value="1"/>
</dbReference>
<evidence type="ECO:0000313" key="4">
    <source>
        <dbReference type="Proteomes" id="UP000001231"/>
    </source>
</evidence>
<evidence type="ECO:0000313" key="3">
    <source>
        <dbReference type="EMBL" id="ACV25674.1"/>
    </source>
</evidence>
<evidence type="ECO:0000256" key="1">
    <source>
        <dbReference type="ARBA" id="ARBA00022529"/>
    </source>
</evidence>
<protein>
    <recommendedName>
        <fullName evidence="5">Lysozyme</fullName>
    </recommendedName>
</protein>
<gene>
    <name evidence="3" type="ordered locus">Kkor_0253</name>
</gene>
<dbReference type="GO" id="GO:0003796">
    <property type="term" value="F:lysozyme activity"/>
    <property type="evidence" value="ECO:0007669"/>
    <property type="project" value="InterPro"/>
</dbReference>
<dbReference type="InterPro" id="IPR023347">
    <property type="entry name" value="Lysozyme_dom_sf"/>
</dbReference>
<dbReference type="InterPro" id="IPR052619">
    <property type="entry name" value="Phage_lysozyme-like"/>
</dbReference>
<dbReference type="STRING" id="523791.Kkor_0253"/>
<dbReference type="PANTHER" id="PTHR37406:SF1">
    <property type="entry name" value="T4-TYPE LYSOZYME 1-RELATED"/>
    <property type="match status" value="1"/>
</dbReference>
<dbReference type="AlphaFoldDB" id="C7R7C5"/>
<keyword evidence="4" id="KW-1185">Reference proteome</keyword>
<dbReference type="GO" id="GO:0031640">
    <property type="term" value="P:killing of cells of another organism"/>
    <property type="evidence" value="ECO:0007669"/>
    <property type="project" value="UniProtKB-KW"/>
</dbReference>
<evidence type="ECO:0000256" key="2">
    <source>
        <dbReference type="ARBA" id="ARBA00022638"/>
    </source>
</evidence>
<dbReference type="HOGENOM" id="CLU_097115_0_0_6"/>
<proteinExistence type="predicted"/>
<name>C7R7C5_KANKD</name>
<dbReference type="EMBL" id="CP001707">
    <property type="protein sequence ID" value="ACV25674.1"/>
    <property type="molecule type" value="Genomic_DNA"/>
</dbReference>
<sequence>MSLKDSVKDALLEQIERLEGRVNHFYLDSVGRVTIGIGHHVASEATAAELPLYIPRMFGWWLRKATVEEKQAEYQFVQLNGPESLHRYKASYYKQFTRLIMLDEDIEKLLLNHINSFHDELCRLYNRKNGFYRDFDELPDEVQMALFDMIFNLGMTNLRSAWPKFNGAMKIEDWKTAAEESRRRQVSSARNHYVRDLLLVAYQKEAGFEADRSKVS</sequence>